<dbReference type="PANTHER" id="PTHR36220">
    <property type="entry name" value="UNNAMED PRODUCT"/>
    <property type="match status" value="1"/>
</dbReference>
<keyword evidence="1" id="KW-0732">Signal</keyword>
<name>A0A835Z768_9STRA</name>
<gene>
    <name evidence="2" type="ORF">JKP88DRAFT_155436</name>
</gene>
<dbReference type="EMBL" id="JAFCMP010000059">
    <property type="protein sequence ID" value="KAG5188942.1"/>
    <property type="molecule type" value="Genomic_DNA"/>
</dbReference>
<proteinExistence type="predicted"/>
<sequence>WEQKAILFPSDLATQSYFGYSVAVSGSYTIVGASNGRGTAYIFERNAGTGAWEQKATWTNPDATPANFGYSVAIDGTYAAVGARGKMVNAIVSAGGIYVFERITGTWIQTAIIDNPDPVASDYFGSSVSVNGVFAVVGCYNKDPASKVNAGSSYLYKRNSSTGQREQKTQWTASDGLAGDQLGISVGISGTVAIMMAGAYNKAVMGVAGAGGVYVYDVTD</sequence>
<organism evidence="2 3">
    <name type="scientific">Tribonema minus</name>
    <dbReference type="NCBI Taxonomy" id="303371"/>
    <lineage>
        <taxon>Eukaryota</taxon>
        <taxon>Sar</taxon>
        <taxon>Stramenopiles</taxon>
        <taxon>Ochrophyta</taxon>
        <taxon>PX clade</taxon>
        <taxon>Xanthophyceae</taxon>
        <taxon>Tribonematales</taxon>
        <taxon>Tribonemataceae</taxon>
        <taxon>Tribonema</taxon>
    </lineage>
</organism>
<reference evidence="2" key="1">
    <citation type="submission" date="2021-02" db="EMBL/GenBank/DDBJ databases">
        <title>First Annotated Genome of the Yellow-green Alga Tribonema minus.</title>
        <authorList>
            <person name="Mahan K.M."/>
        </authorList>
    </citation>
    <scope>NUCLEOTIDE SEQUENCE</scope>
    <source>
        <strain evidence="2">UTEX B ZZ1240</strain>
    </source>
</reference>
<protein>
    <recommendedName>
        <fullName evidence="4">PKD domain-containing protein</fullName>
    </recommendedName>
</protein>
<dbReference type="Gene3D" id="2.130.10.130">
    <property type="entry name" value="Integrin alpha, N-terminal"/>
    <property type="match status" value="1"/>
</dbReference>
<dbReference type="Pfam" id="PF14312">
    <property type="entry name" value="FG-GAP_2"/>
    <property type="match status" value="4"/>
</dbReference>
<evidence type="ECO:0000313" key="2">
    <source>
        <dbReference type="EMBL" id="KAG5188942.1"/>
    </source>
</evidence>
<dbReference type="OrthoDB" id="188207at2759"/>
<dbReference type="SUPFAM" id="SSF50965">
    <property type="entry name" value="Galactose oxidase, central domain"/>
    <property type="match status" value="1"/>
</dbReference>
<dbReference type="Proteomes" id="UP000664859">
    <property type="component" value="Unassembled WGS sequence"/>
</dbReference>
<feature type="non-terminal residue" evidence="2">
    <location>
        <position position="220"/>
    </location>
</feature>
<evidence type="ECO:0000313" key="3">
    <source>
        <dbReference type="Proteomes" id="UP000664859"/>
    </source>
</evidence>
<evidence type="ECO:0008006" key="4">
    <source>
        <dbReference type="Google" id="ProtNLM"/>
    </source>
</evidence>
<comment type="caution">
    <text evidence="2">The sequence shown here is derived from an EMBL/GenBank/DDBJ whole genome shotgun (WGS) entry which is preliminary data.</text>
</comment>
<dbReference type="InterPro" id="IPR011043">
    <property type="entry name" value="Gal_Oxase/kelch_b-propeller"/>
</dbReference>
<dbReference type="AlphaFoldDB" id="A0A835Z768"/>
<dbReference type="InterPro" id="IPR028994">
    <property type="entry name" value="Integrin_alpha_N"/>
</dbReference>
<evidence type="ECO:0000256" key="1">
    <source>
        <dbReference type="ARBA" id="ARBA00022729"/>
    </source>
</evidence>
<accession>A0A835Z768</accession>
<feature type="non-terminal residue" evidence="2">
    <location>
        <position position="1"/>
    </location>
</feature>
<dbReference type="PANTHER" id="PTHR36220:SF1">
    <property type="entry name" value="GAMMA TUBULIN COMPLEX COMPONENT C-TERMINAL DOMAIN-CONTAINING PROTEIN"/>
    <property type="match status" value="1"/>
</dbReference>
<dbReference type="InterPro" id="IPR013517">
    <property type="entry name" value="FG-GAP"/>
</dbReference>
<keyword evidence="3" id="KW-1185">Reference proteome</keyword>